<accession>A0A1T3NL95</accession>
<sequence length="331" mass="36169">MKLTNKVDVLGGPRDTIEFPSPARTAAAVRRLAAVYPHTALPSIHEELVAVRRHATTLRAPGDPDDSRVDPLTKALARGVSAWALHDLGDTREALAMAQAGLLDAVVEARDPSAEVWLRGVQSLIAYRAGWVHEALRYARLGASVRDMGVGTASVWLHSLVALTQATLGDALAASAALRAAADARKSGRRDELDEIGGLLVFDPAEQSAYEALTRVFIPGAERRAIECGETALGMYASITPERYSSADEMIARVSIALAYANLDEIDATTEALRPVLRIEPSWRVDGLRSLVMLVHERLRRPMRVRETRVRELQEEIETFCQMPLSLDTHT</sequence>
<dbReference type="Proteomes" id="UP000190037">
    <property type="component" value="Unassembled WGS sequence"/>
</dbReference>
<dbReference type="EMBL" id="MWQN01000004">
    <property type="protein sequence ID" value="OPC77458.1"/>
    <property type="molecule type" value="Genomic_DNA"/>
</dbReference>
<dbReference type="OrthoDB" id="3215106at2"/>
<dbReference type="AlphaFoldDB" id="A0A1T3NL95"/>
<dbReference type="RefSeq" id="WP_078982213.1">
    <property type="nucleotide sequence ID" value="NZ_MWQN01000004.1"/>
</dbReference>
<gene>
    <name evidence="1" type="ORF">B4N89_43940</name>
</gene>
<proteinExistence type="predicted"/>
<name>A0A1T3NL95_9ACTN</name>
<reference evidence="1 2" key="1">
    <citation type="submission" date="2017-03" db="EMBL/GenBank/DDBJ databases">
        <title>Draft genome sequence of Streptomyces scabrisporus NF3, endophyte isolated from Amphipterygium adstringens.</title>
        <authorList>
            <person name="Vazquez M."/>
            <person name="Ceapa C.D."/>
            <person name="Rodriguez Luna D."/>
            <person name="Sanchez Esquivel S."/>
        </authorList>
    </citation>
    <scope>NUCLEOTIDE SEQUENCE [LARGE SCALE GENOMIC DNA]</scope>
    <source>
        <strain evidence="1 2">NF3</strain>
    </source>
</reference>
<comment type="caution">
    <text evidence="1">The sequence shown here is derived from an EMBL/GenBank/DDBJ whole genome shotgun (WGS) entry which is preliminary data.</text>
</comment>
<evidence type="ECO:0000313" key="1">
    <source>
        <dbReference type="EMBL" id="OPC77458.1"/>
    </source>
</evidence>
<keyword evidence="2" id="KW-1185">Reference proteome</keyword>
<evidence type="ECO:0000313" key="2">
    <source>
        <dbReference type="Proteomes" id="UP000190037"/>
    </source>
</evidence>
<organism evidence="1 2">
    <name type="scientific">Embleya scabrispora</name>
    <dbReference type="NCBI Taxonomy" id="159449"/>
    <lineage>
        <taxon>Bacteria</taxon>
        <taxon>Bacillati</taxon>
        <taxon>Actinomycetota</taxon>
        <taxon>Actinomycetes</taxon>
        <taxon>Kitasatosporales</taxon>
        <taxon>Streptomycetaceae</taxon>
        <taxon>Embleya</taxon>
    </lineage>
</organism>
<protein>
    <submittedName>
        <fullName evidence="1">Uncharacterized protein</fullName>
    </submittedName>
</protein>
<dbReference type="STRING" id="159449.B4N89_43940"/>